<dbReference type="RefSeq" id="WP_109189108.1">
    <property type="nucleotide sequence ID" value="NZ_BMYA01000003.1"/>
</dbReference>
<dbReference type="EMBL" id="QEWQ01000003">
    <property type="protein sequence ID" value="PWD81211.1"/>
    <property type="molecule type" value="Genomic_DNA"/>
</dbReference>
<reference evidence="8" key="1">
    <citation type="submission" date="2018-05" db="EMBL/GenBank/DDBJ databases">
        <title>Ignatzschineria dubaiensis sp. nov., isolated from necrotic foot tissues of dromedaries (Camelus dromedarius) and associated maggots in Dubai, United Arab Emirates.</title>
        <authorList>
            <person name="Tsang C.C."/>
            <person name="Tang J.Y.M."/>
            <person name="Fong J.Y.H."/>
            <person name="Kinne J."/>
            <person name="Lee H.H."/>
            <person name="Joseph M."/>
            <person name="Jose S."/>
            <person name="Schuster R.K."/>
            <person name="Tang Y."/>
            <person name="Sivakumar S."/>
            <person name="Chen J.H.K."/>
            <person name="Teng J.L.L."/>
            <person name="Lau S.K.P."/>
            <person name="Wernery U."/>
            <person name="Woo P.C.Y."/>
        </authorList>
    </citation>
    <scope>NUCLEOTIDE SEQUENCE [LARGE SCALE GENOMIC DNA]</scope>
    <source>
        <strain evidence="8">KCTC 22644</strain>
    </source>
</reference>
<dbReference type="AlphaFoldDB" id="A0A2U2AEX6"/>
<keyword evidence="4 6" id="KW-0472">Membrane</keyword>
<evidence type="ECO:0008006" key="9">
    <source>
        <dbReference type="Google" id="ProtNLM"/>
    </source>
</evidence>
<gene>
    <name evidence="7" type="ORF">DC083_04800</name>
</gene>
<dbReference type="PANTHER" id="PTHR30168">
    <property type="entry name" value="PUTATIVE MEMBRANE PROTEIN YPFJ"/>
    <property type="match status" value="1"/>
</dbReference>
<feature type="compositionally biased region" description="Basic and acidic residues" evidence="5">
    <location>
        <begin position="1"/>
        <end position="21"/>
    </location>
</feature>
<dbReference type="OrthoDB" id="9774900at2"/>
<evidence type="ECO:0000256" key="2">
    <source>
        <dbReference type="ARBA" id="ARBA00022692"/>
    </source>
</evidence>
<evidence type="ECO:0000256" key="5">
    <source>
        <dbReference type="SAM" id="MobiDB-lite"/>
    </source>
</evidence>
<keyword evidence="2 6" id="KW-0812">Transmembrane</keyword>
<dbReference type="GO" id="GO:0016020">
    <property type="term" value="C:membrane"/>
    <property type="evidence" value="ECO:0007669"/>
    <property type="project" value="UniProtKB-SubCell"/>
</dbReference>
<comment type="caution">
    <text evidence="7">The sequence shown here is derived from an EMBL/GenBank/DDBJ whole genome shotgun (WGS) entry which is preliminary data.</text>
</comment>
<dbReference type="InterPro" id="IPR007343">
    <property type="entry name" value="Uncharacterised_pept_Zn_put"/>
</dbReference>
<feature type="region of interest" description="Disordered" evidence="5">
    <location>
        <begin position="1"/>
        <end position="26"/>
    </location>
</feature>
<dbReference type="Pfam" id="PF04228">
    <property type="entry name" value="Zn_peptidase"/>
    <property type="match status" value="1"/>
</dbReference>
<evidence type="ECO:0000256" key="4">
    <source>
        <dbReference type="ARBA" id="ARBA00023136"/>
    </source>
</evidence>
<name>A0A2U2AEX6_9GAMM</name>
<evidence type="ECO:0000313" key="7">
    <source>
        <dbReference type="EMBL" id="PWD81211.1"/>
    </source>
</evidence>
<evidence type="ECO:0000256" key="3">
    <source>
        <dbReference type="ARBA" id="ARBA00022989"/>
    </source>
</evidence>
<keyword evidence="3 6" id="KW-1133">Transmembrane helix</keyword>
<evidence type="ECO:0000256" key="1">
    <source>
        <dbReference type="ARBA" id="ARBA00004167"/>
    </source>
</evidence>
<organism evidence="7 8">
    <name type="scientific">Ignatzschineria ureiclastica</name>
    <dbReference type="NCBI Taxonomy" id="472582"/>
    <lineage>
        <taxon>Bacteria</taxon>
        <taxon>Pseudomonadati</taxon>
        <taxon>Pseudomonadota</taxon>
        <taxon>Gammaproteobacteria</taxon>
        <taxon>Cardiobacteriales</taxon>
        <taxon>Ignatzschineriaceae</taxon>
        <taxon>Ignatzschineria</taxon>
    </lineage>
</organism>
<keyword evidence="8" id="KW-1185">Reference proteome</keyword>
<comment type="subcellular location">
    <subcellularLocation>
        <location evidence="1">Membrane</location>
        <topology evidence="1">Single-pass membrane protein</topology>
    </subcellularLocation>
</comment>
<dbReference type="PANTHER" id="PTHR30168:SF0">
    <property type="entry name" value="INNER MEMBRANE PROTEIN"/>
    <property type="match status" value="1"/>
</dbReference>
<proteinExistence type="predicted"/>
<protein>
    <recommendedName>
        <fullName evidence="9">Neutral zinc metallopeptidase</fullName>
    </recommendedName>
</protein>
<feature type="transmembrane region" description="Helical" evidence="6">
    <location>
        <begin position="35"/>
        <end position="55"/>
    </location>
</feature>
<sequence length="296" mass="32467">MRWENERRSQNIEDRRGDVRSSRGRAMGAGIPIPLKGKAGIVVLLVVLAGGYFGLDLTPLLEGEMPGGQTIERQTAGQSYTPTQEEQEMADFTAVALAKTEDLWRAQFNAQGMQYREPTLVIYNGSTGTACGYGQAAMGPFYCPADEKVYLDLSFYNDMKRNLGGGGDFAQGYVIAHEIGHHVQNLLGISTKVRELQSKAKSKAEANRLSVQLELQADCLAGIWGRSVQHQNLLEAGDVEKAMRTAAAIGDDRLQKEARGVVVPDSFTHGTSQQRQQWFMRGFKSGDLNACNTFAQ</sequence>
<dbReference type="Proteomes" id="UP000245020">
    <property type="component" value="Unassembled WGS sequence"/>
</dbReference>
<evidence type="ECO:0000256" key="6">
    <source>
        <dbReference type="SAM" id="Phobius"/>
    </source>
</evidence>
<evidence type="ECO:0000313" key="8">
    <source>
        <dbReference type="Proteomes" id="UP000245020"/>
    </source>
</evidence>
<accession>A0A2U2AEX6</accession>